<dbReference type="InterPro" id="IPR000160">
    <property type="entry name" value="GGDEF_dom"/>
</dbReference>
<reference evidence="11" key="2">
    <citation type="submission" date="2020-09" db="EMBL/GenBank/DDBJ databases">
        <authorList>
            <person name="Sun Q."/>
            <person name="Sedlacek I."/>
        </authorList>
    </citation>
    <scope>NUCLEOTIDE SEQUENCE</scope>
    <source>
        <strain evidence="11">CCM 7897</strain>
    </source>
</reference>
<keyword evidence="4 9" id="KW-0812">Transmembrane</keyword>
<dbReference type="Proteomes" id="UP000606044">
    <property type="component" value="Unassembled WGS sequence"/>
</dbReference>
<dbReference type="Pfam" id="PF00990">
    <property type="entry name" value="GGDEF"/>
    <property type="match status" value="1"/>
</dbReference>
<keyword evidence="6 9" id="KW-0472">Membrane</keyword>
<name>A0A917F6D5_9HYPH</name>
<keyword evidence="3" id="KW-1003">Cell membrane</keyword>
<dbReference type="PANTHER" id="PTHR45138:SF9">
    <property type="entry name" value="DIGUANYLATE CYCLASE DGCM-RELATED"/>
    <property type="match status" value="1"/>
</dbReference>
<dbReference type="Pfam" id="PF02743">
    <property type="entry name" value="dCache_1"/>
    <property type="match status" value="1"/>
</dbReference>
<dbReference type="CDD" id="cd12914">
    <property type="entry name" value="PDC1_DGC_like"/>
    <property type="match status" value="1"/>
</dbReference>
<keyword evidence="12" id="KW-1185">Reference proteome</keyword>
<dbReference type="PROSITE" id="PS50887">
    <property type="entry name" value="GGDEF"/>
    <property type="match status" value="1"/>
</dbReference>
<dbReference type="InterPro" id="IPR029787">
    <property type="entry name" value="Nucleotide_cyclase"/>
</dbReference>
<comment type="catalytic activity">
    <reaction evidence="7">
        <text>2 GTP = 3',3'-c-di-GMP + 2 diphosphate</text>
        <dbReference type="Rhea" id="RHEA:24898"/>
        <dbReference type="ChEBI" id="CHEBI:33019"/>
        <dbReference type="ChEBI" id="CHEBI:37565"/>
        <dbReference type="ChEBI" id="CHEBI:58805"/>
        <dbReference type="EC" id="2.7.7.65"/>
    </reaction>
</comment>
<evidence type="ECO:0000256" key="3">
    <source>
        <dbReference type="ARBA" id="ARBA00022475"/>
    </source>
</evidence>
<evidence type="ECO:0000256" key="8">
    <source>
        <dbReference type="SAM" id="MobiDB-lite"/>
    </source>
</evidence>
<feature type="region of interest" description="Disordered" evidence="8">
    <location>
        <begin position="447"/>
        <end position="466"/>
    </location>
</feature>
<dbReference type="InterPro" id="IPR050469">
    <property type="entry name" value="Diguanylate_Cyclase"/>
</dbReference>
<dbReference type="GO" id="GO:0043709">
    <property type="term" value="P:cell adhesion involved in single-species biofilm formation"/>
    <property type="evidence" value="ECO:0007669"/>
    <property type="project" value="TreeGrafter"/>
</dbReference>
<dbReference type="SUPFAM" id="SSF55073">
    <property type="entry name" value="Nucleotide cyclase"/>
    <property type="match status" value="1"/>
</dbReference>
<dbReference type="GO" id="GO:0005886">
    <property type="term" value="C:plasma membrane"/>
    <property type="evidence" value="ECO:0007669"/>
    <property type="project" value="UniProtKB-SubCell"/>
</dbReference>
<organism evidence="11 12">
    <name type="scientific">Azorhizobium oxalatiphilum</name>
    <dbReference type="NCBI Taxonomy" id="980631"/>
    <lineage>
        <taxon>Bacteria</taxon>
        <taxon>Pseudomonadati</taxon>
        <taxon>Pseudomonadota</taxon>
        <taxon>Alphaproteobacteria</taxon>
        <taxon>Hyphomicrobiales</taxon>
        <taxon>Xanthobacteraceae</taxon>
        <taxon>Azorhizobium</taxon>
    </lineage>
</organism>
<dbReference type="EMBL" id="BMCT01000001">
    <property type="protein sequence ID" value="GGF53749.1"/>
    <property type="molecule type" value="Genomic_DNA"/>
</dbReference>
<evidence type="ECO:0000256" key="9">
    <source>
        <dbReference type="SAM" id="Phobius"/>
    </source>
</evidence>
<dbReference type="SMART" id="SM00267">
    <property type="entry name" value="GGDEF"/>
    <property type="match status" value="1"/>
</dbReference>
<feature type="compositionally biased region" description="Low complexity" evidence="8">
    <location>
        <begin position="496"/>
        <end position="512"/>
    </location>
</feature>
<gene>
    <name evidence="11" type="ORF">GCM10007301_11500</name>
</gene>
<evidence type="ECO:0000256" key="6">
    <source>
        <dbReference type="ARBA" id="ARBA00023136"/>
    </source>
</evidence>
<dbReference type="AlphaFoldDB" id="A0A917F6D5"/>
<dbReference type="Gene3D" id="3.30.70.270">
    <property type="match status" value="1"/>
</dbReference>
<dbReference type="GO" id="GO:1902201">
    <property type="term" value="P:negative regulation of bacterial-type flagellum-dependent cell motility"/>
    <property type="evidence" value="ECO:0007669"/>
    <property type="project" value="TreeGrafter"/>
</dbReference>
<comment type="caution">
    <text evidence="11">The sequence shown here is derived from an EMBL/GenBank/DDBJ whole genome shotgun (WGS) entry which is preliminary data.</text>
</comment>
<dbReference type="InterPro" id="IPR043128">
    <property type="entry name" value="Rev_trsase/Diguanyl_cyclase"/>
</dbReference>
<dbReference type="EC" id="2.7.7.65" evidence="2"/>
<dbReference type="CDD" id="cd12915">
    <property type="entry name" value="PDC2_DGC_like"/>
    <property type="match status" value="1"/>
</dbReference>
<dbReference type="PANTHER" id="PTHR45138">
    <property type="entry name" value="REGULATORY COMPONENTS OF SENSORY TRANSDUCTION SYSTEM"/>
    <property type="match status" value="1"/>
</dbReference>
<dbReference type="InterPro" id="IPR033479">
    <property type="entry name" value="dCache_1"/>
</dbReference>
<evidence type="ECO:0000256" key="7">
    <source>
        <dbReference type="ARBA" id="ARBA00034247"/>
    </source>
</evidence>
<keyword evidence="5 9" id="KW-1133">Transmembrane helix</keyword>
<dbReference type="Gene3D" id="3.30.450.20">
    <property type="entry name" value="PAS domain"/>
    <property type="match status" value="2"/>
</dbReference>
<evidence type="ECO:0000259" key="10">
    <source>
        <dbReference type="PROSITE" id="PS50887"/>
    </source>
</evidence>
<feature type="domain" description="GGDEF" evidence="10">
    <location>
        <begin position="363"/>
        <end position="498"/>
    </location>
</feature>
<dbReference type="CDD" id="cd01949">
    <property type="entry name" value="GGDEF"/>
    <property type="match status" value="1"/>
</dbReference>
<dbReference type="FunFam" id="3.30.70.270:FF:000001">
    <property type="entry name" value="Diguanylate cyclase domain protein"/>
    <property type="match status" value="1"/>
</dbReference>
<sequence>MVIGSDTNNAKRGFGRRLWINAPIIFCIAAVVAVGLALYNYSETYYQQAQARAVSQAQDTIRRVMLDVSQVFYSYDSILKASIALLGDAALEALPEDTKDRLLSRMLAEFPYVHALLFLGENGEVRFSAGRERVPEQGFSGADFFSVQVSGALVGPYLAVTRQDGASGPEVAISRRVTYDGQFRGVAVAFIRLSDFRDQFTNIHIGDGNSIALAHENGRILTRRPALDGQGDFGVRLSATERARLAINAGTYLAVSAVDGKERLFVFQHVPDWPLDLIFGVPVSVIDQAWRDRMTLASGGAGLVCAGLLLLGVRLRRERVRRVAAEAALEQLSVTDFLTGLANRRRFDEVLQREFRRAERTYAWMSVVIIDADHFKALNDRYGHAAGDETLKLIAATITQHARRAGDFAARLGGEEFALVLPDTPASAAFEIMERIRIAMERSVGLEAGPPSTTLSAGVASTHDRPRPETWRVLFERADQALYRAKREGRNRTELAAAQPAAQPEPAETVAL</sequence>
<feature type="transmembrane region" description="Helical" evidence="9">
    <location>
        <begin position="294"/>
        <end position="313"/>
    </location>
</feature>
<proteinExistence type="predicted"/>
<protein>
    <recommendedName>
        <fullName evidence="2">diguanylate cyclase</fullName>
        <ecNumber evidence="2">2.7.7.65</ecNumber>
    </recommendedName>
</protein>
<feature type="region of interest" description="Disordered" evidence="8">
    <location>
        <begin position="486"/>
        <end position="512"/>
    </location>
</feature>
<dbReference type="NCBIfam" id="TIGR00254">
    <property type="entry name" value="GGDEF"/>
    <property type="match status" value="1"/>
</dbReference>
<comment type="subcellular location">
    <subcellularLocation>
        <location evidence="1">Cell membrane</location>
        <topology evidence="1">Multi-pass membrane protein</topology>
    </subcellularLocation>
</comment>
<evidence type="ECO:0000256" key="5">
    <source>
        <dbReference type="ARBA" id="ARBA00022989"/>
    </source>
</evidence>
<evidence type="ECO:0000313" key="12">
    <source>
        <dbReference type="Proteomes" id="UP000606044"/>
    </source>
</evidence>
<evidence type="ECO:0000256" key="1">
    <source>
        <dbReference type="ARBA" id="ARBA00004651"/>
    </source>
</evidence>
<evidence type="ECO:0000313" key="11">
    <source>
        <dbReference type="EMBL" id="GGF53749.1"/>
    </source>
</evidence>
<accession>A0A917F6D5</accession>
<reference evidence="11" key="1">
    <citation type="journal article" date="2014" name="Int. J. Syst. Evol. Microbiol.">
        <title>Complete genome sequence of Corynebacterium casei LMG S-19264T (=DSM 44701T), isolated from a smear-ripened cheese.</title>
        <authorList>
            <consortium name="US DOE Joint Genome Institute (JGI-PGF)"/>
            <person name="Walter F."/>
            <person name="Albersmeier A."/>
            <person name="Kalinowski J."/>
            <person name="Ruckert C."/>
        </authorList>
    </citation>
    <scope>NUCLEOTIDE SEQUENCE</scope>
    <source>
        <strain evidence="11">CCM 7897</strain>
    </source>
</reference>
<evidence type="ECO:0000256" key="2">
    <source>
        <dbReference type="ARBA" id="ARBA00012528"/>
    </source>
</evidence>
<evidence type="ECO:0000256" key="4">
    <source>
        <dbReference type="ARBA" id="ARBA00022692"/>
    </source>
</evidence>
<feature type="transmembrane region" description="Helical" evidence="9">
    <location>
        <begin position="18"/>
        <end position="39"/>
    </location>
</feature>
<dbReference type="GO" id="GO:0052621">
    <property type="term" value="F:diguanylate cyclase activity"/>
    <property type="evidence" value="ECO:0007669"/>
    <property type="project" value="UniProtKB-EC"/>
</dbReference>